<dbReference type="InterPro" id="IPR008792">
    <property type="entry name" value="PQQD"/>
</dbReference>
<keyword evidence="2" id="KW-1185">Reference proteome</keyword>
<dbReference type="KEGG" id="mpd:MCP_0886"/>
<dbReference type="Gene3D" id="1.10.10.1150">
    <property type="entry name" value="Coenzyme PQQ synthesis protein D (PqqD)"/>
    <property type="match status" value="1"/>
</dbReference>
<evidence type="ECO:0008006" key="3">
    <source>
        <dbReference type="Google" id="ProtNLM"/>
    </source>
</evidence>
<proteinExistence type="predicted"/>
<accession>D1YWY6</accession>
<dbReference type="InParanoid" id="D1YWY6"/>
<dbReference type="NCBIfam" id="TIGR04248">
    <property type="entry name" value="SCM_PqqD_rel"/>
    <property type="match status" value="1"/>
</dbReference>
<reference evidence="1 2" key="2">
    <citation type="journal article" date="2008" name="Int. J. Syst. Evol. Microbiol.">
        <title>Methanocella paludicola gen. nov., sp. nov., a methane-producing archaeon, the first isolate of the lineage 'Rice Cluster I', and proposal of the new archaeal order Methanocellales ord. nov.</title>
        <authorList>
            <person name="Sakai S."/>
            <person name="Imachi H."/>
            <person name="Hanada S."/>
            <person name="Ohashi A."/>
            <person name="Harada H."/>
            <person name="Kamagata Y."/>
        </authorList>
    </citation>
    <scope>NUCLEOTIDE SEQUENCE [LARGE SCALE GENOMIC DNA]</scope>
    <source>
        <strain evidence="2">DSM 17711 / JCM 13418 / NBRC 101707 / SANAE</strain>
    </source>
</reference>
<gene>
    <name evidence="1" type="ordered locus">MCP_0886</name>
</gene>
<dbReference type="STRING" id="304371.MCP_0886"/>
<dbReference type="AlphaFoldDB" id="D1YWY6"/>
<evidence type="ECO:0000313" key="2">
    <source>
        <dbReference type="Proteomes" id="UP000001882"/>
    </source>
</evidence>
<reference evidence="1 2" key="1">
    <citation type="journal article" date="2007" name="Appl. Environ. Microbiol.">
        <title>Isolation of key methanogens for global methane emission from rice paddy fields: a novel isolate affiliated with the clone cluster rice cluster I.</title>
        <authorList>
            <person name="Sakai S."/>
            <person name="Imachi H."/>
            <person name="Sekiguchi Y."/>
            <person name="Ohashi A."/>
            <person name="Harada H."/>
            <person name="Kamagata Y."/>
        </authorList>
    </citation>
    <scope>NUCLEOTIDE SEQUENCE [LARGE SCALE GENOMIC DNA]</scope>
    <source>
        <strain evidence="2">DSM 17711 / JCM 13418 / NBRC 101707 / SANAE</strain>
    </source>
</reference>
<reference evidence="2" key="3">
    <citation type="journal article" date="2011" name="PLoS ONE">
        <title>Genome sequence of a mesophilic hydrogenotrophic methanogen Methanocella paludicola, the first cultivated representative of the order Methanocellales.</title>
        <authorList>
            <person name="Sakai S."/>
            <person name="Takaki Y."/>
            <person name="Shimamura S."/>
            <person name="Sekine M."/>
            <person name="Tajima T."/>
            <person name="Kosugi H."/>
            <person name="Ichikawa N."/>
            <person name="Tasumi E."/>
            <person name="Hiraki A.T."/>
            <person name="Shimizu A."/>
            <person name="Kato Y."/>
            <person name="Nishiko R."/>
            <person name="Mori K."/>
            <person name="Fujita N."/>
            <person name="Imachi H."/>
            <person name="Takai K."/>
        </authorList>
    </citation>
    <scope>NUCLEOTIDE SEQUENCE [LARGE SCALE GENOMIC DNA]</scope>
    <source>
        <strain evidence="2">DSM 17711 / JCM 13418 / NBRC 101707 / SANAE</strain>
    </source>
</reference>
<dbReference type="OrthoDB" id="119339at2157"/>
<name>D1YWY6_METPS</name>
<dbReference type="Proteomes" id="UP000001882">
    <property type="component" value="Chromosome"/>
</dbReference>
<sequence>METINRAIANPSVVLREEFDDWALLFDPDTGEVYGLNPIGVFIWKRLDGRHTVEDIYNELISQFDRVPEKSIDHINNFVSDLTKRGLAGQEV</sequence>
<organism evidence="1 2">
    <name type="scientific">Methanocella paludicola (strain DSM 17711 / JCM 13418 / NBRC 101707 / SANAE)</name>
    <dbReference type="NCBI Taxonomy" id="304371"/>
    <lineage>
        <taxon>Archaea</taxon>
        <taxon>Methanobacteriati</taxon>
        <taxon>Methanobacteriota</taxon>
        <taxon>Stenosarchaea group</taxon>
        <taxon>Methanomicrobia</taxon>
        <taxon>Methanocellales</taxon>
        <taxon>Methanocellaceae</taxon>
        <taxon>Methanocella</taxon>
    </lineage>
</organism>
<dbReference type="eggNOG" id="arCOG03838">
    <property type="taxonomic scope" value="Archaea"/>
</dbReference>
<protein>
    <recommendedName>
        <fullName evidence="3">Coenzyme PQQ synthesis protein D</fullName>
    </recommendedName>
</protein>
<dbReference type="EMBL" id="AP011532">
    <property type="protein sequence ID" value="BAI60958.1"/>
    <property type="molecule type" value="Genomic_DNA"/>
</dbReference>
<dbReference type="InterPro" id="IPR026342">
    <property type="entry name" value="SCM_PqqD-rel"/>
</dbReference>
<dbReference type="GeneID" id="8680917"/>
<evidence type="ECO:0000313" key="1">
    <source>
        <dbReference type="EMBL" id="BAI60958.1"/>
    </source>
</evidence>
<dbReference type="Pfam" id="PF05402">
    <property type="entry name" value="PqqD"/>
    <property type="match status" value="1"/>
</dbReference>
<dbReference type="InterPro" id="IPR041881">
    <property type="entry name" value="PqqD_sf"/>
</dbReference>
<dbReference type="RefSeq" id="WP_012899637.1">
    <property type="nucleotide sequence ID" value="NC_013665.1"/>
</dbReference>